<dbReference type="GeneID" id="71965837"/>
<dbReference type="Proteomes" id="UP000831817">
    <property type="component" value="Chromosome"/>
</dbReference>
<dbReference type="RefSeq" id="WP_248564237.1">
    <property type="nucleotide sequence ID" value="NZ_AP025698.1"/>
</dbReference>
<organism evidence="1 2">
    <name type="scientific">Methanothermobacter tenebrarum</name>
    <dbReference type="NCBI Taxonomy" id="680118"/>
    <lineage>
        <taxon>Archaea</taxon>
        <taxon>Methanobacteriati</taxon>
        <taxon>Methanobacteriota</taxon>
        <taxon>Methanomada group</taxon>
        <taxon>Methanobacteria</taxon>
        <taxon>Methanobacteriales</taxon>
        <taxon>Methanobacteriaceae</taxon>
        <taxon>Methanothermobacter</taxon>
    </lineage>
</organism>
<evidence type="ECO:0000313" key="1">
    <source>
        <dbReference type="EMBL" id="BDH79930.1"/>
    </source>
</evidence>
<proteinExistence type="predicted"/>
<evidence type="ECO:0000313" key="2">
    <source>
        <dbReference type="Proteomes" id="UP000831817"/>
    </source>
</evidence>
<protein>
    <submittedName>
        <fullName evidence="1">Uncharacterized protein</fullName>
    </submittedName>
</protein>
<accession>A0ABN6PFF7</accession>
<reference evidence="1 2" key="1">
    <citation type="submission" date="2022-04" db="EMBL/GenBank/DDBJ databases">
        <title>Complete genome of Methanothermobacter tenebrarum strain RMAS.</title>
        <authorList>
            <person name="Nakamura K."/>
            <person name="Oshima K."/>
            <person name="Hattori M."/>
            <person name="Kamagata Y."/>
            <person name="Takamizawa K."/>
        </authorList>
    </citation>
    <scope>NUCLEOTIDE SEQUENCE [LARGE SCALE GENOMIC DNA]</scope>
    <source>
        <strain evidence="1 2">RMAS</strain>
    </source>
</reference>
<dbReference type="EMBL" id="AP025698">
    <property type="protein sequence ID" value="BDH79930.1"/>
    <property type="molecule type" value="Genomic_DNA"/>
</dbReference>
<name>A0ABN6PFF7_9EURY</name>
<gene>
    <name evidence="1" type="ORF">MTTB_13090</name>
</gene>
<keyword evidence="2" id="KW-1185">Reference proteome</keyword>
<sequence length="174" mass="19578">MGYIEGESIGEAYFKALKGIVNARSPHWYLMVHISKPILDNSTSISSLDVTDWLEVINVENRIYQAFTEFKFSKKDEQTGGYSGKDWINGRIQDLLNSQGQYKKSLAGEFSFHQLKEVEKRLSAKDKKGKKMHGGSTNAMVCILFSPTKDLKAACRPCPRVEGVKCLTQIILNP</sequence>